<proteinExistence type="predicted"/>
<evidence type="ECO:0000313" key="2">
    <source>
        <dbReference type="Proteomes" id="UP000823775"/>
    </source>
</evidence>
<name>A0ABS8RLR6_DATST</name>
<reference evidence="1 2" key="1">
    <citation type="journal article" date="2021" name="BMC Genomics">
        <title>Datura genome reveals duplications of psychoactive alkaloid biosynthetic genes and high mutation rate following tissue culture.</title>
        <authorList>
            <person name="Rajewski A."/>
            <person name="Carter-House D."/>
            <person name="Stajich J."/>
            <person name="Litt A."/>
        </authorList>
    </citation>
    <scope>NUCLEOTIDE SEQUENCE [LARGE SCALE GENOMIC DNA]</scope>
    <source>
        <strain evidence="1">AR-01</strain>
    </source>
</reference>
<dbReference type="EMBL" id="JACEIK010000040">
    <property type="protein sequence ID" value="MCD7447539.1"/>
    <property type="molecule type" value="Genomic_DNA"/>
</dbReference>
<protein>
    <submittedName>
        <fullName evidence="1">Uncharacterized protein</fullName>
    </submittedName>
</protein>
<sequence>MKIYVCESGTTGWGVVTPEISTVVLVVTDTLKVSSGATSIAGDGVIRVYDFEETMETLRITELQATLLTLVFFCVFSAEILHHPHHLLVGASSSSDSSKIKIQNSWVGFSCLSALLINFAKFASVNAYCEVYGVANDVSVDSTPCFAAAAPEVDGVDVRSGGAKQASSVYVVAPPVLV</sequence>
<organism evidence="1 2">
    <name type="scientific">Datura stramonium</name>
    <name type="common">Jimsonweed</name>
    <name type="synonym">Common thornapple</name>
    <dbReference type="NCBI Taxonomy" id="4076"/>
    <lineage>
        <taxon>Eukaryota</taxon>
        <taxon>Viridiplantae</taxon>
        <taxon>Streptophyta</taxon>
        <taxon>Embryophyta</taxon>
        <taxon>Tracheophyta</taxon>
        <taxon>Spermatophyta</taxon>
        <taxon>Magnoliopsida</taxon>
        <taxon>eudicotyledons</taxon>
        <taxon>Gunneridae</taxon>
        <taxon>Pentapetalae</taxon>
        <taxon>asterids</taxon>
        <taxon>lamiids</taxon>
        <taxon>Solanales</taxon>
        <taxon>Solanaceae</taxon>
        <taxon>Solanoideae</taxon>
        <taxon>Datureae</taxon>
        <taxon>Datura</taxon>
    </lineage>
</organism>
<keyword evidence="2" id="KW-1185">Reference proteome</keyword>
<comment type="caution">
    <text evidence="1">The sequence shown here is derived from an EMBL/GenBank/DDBJ whole genome shotgun (WGS) entry which is preliminary data.</text>
</comment>
<gene>
    <name evidence="1" type="ORF">HAX54_031568</name>
</gene>
<dbReference type="Proteomes" id="UP000823775">
    <property type="component" value="Unassembled WGS sequence"/>
</dbReference>
<evidence type="ECO:0000313" key="1">
    <source>
        <dbReference type="EMBL" id="MCD7447539.1"/>
    </source>
</evidence>
<accession>A0ABS8RLR6</accession>